<keyword evidence="1" id="KW-0805">Transcription regulation</keyword>
<evidence type="ECO:0000256" key="3">
    <source>
        <dbReference type="ARBA" id="ARBA00023163"/>
    </source>
</evidence>
<sequence>MTSTARAEQVRATRQKVLRAARDLFLRRGWSGATITAIAKRAAVSPQTVYNVVGGKAALLKAVWDVTLAGDDEPVPMIERPTARAMLDSGDPDECLRLYARMGRELAARAGPLIAVVFVQGAGRDPAVRAFVERIEGERAIGTAGVARHVARRFGLRDGLSEAEAGDVLWVLTAPELLDRFTRRRGWSLERYERWLADAMTDALLPRPEAAPRAGAPAARAGPPPAPGAAGRGIRRP</sequence>
<dbReference type="EMBL" id="BOMQ01000004">
    <property type="protein sequence ID" value="GIE46522.1"/>
    <property type="molecule type" value="Genomic_DNA"/>
</dbReference>
<evidence type="ECO:0000256" key="2">
    <source>
        <dbReference type="ARBA" id="ARBA00023125"/>
    </source>
</evidence>
<evidence type="ECO:0000256" key="4">
    <source>
        <dbReference type="PROSITE-ProRule" id="PRU00335"/>
    </source>
</evidence>
<evidence type="ECO:0000313" key="7">
    <source>
        <dbReference type="EMBL" id="GIE46522.1"/>
    </source>
</evidence>
<name>A0A919MJD0_9ACTN</name>
<dbReference type="PANTHER" id="PTHR30055:SF234">
    <property type="entry name" value="HTH-TYPE TRANSCRIPTIONAL REGULATOR BETI"/>
    <property type="match status" value="1"/>
</dbReference>
<keyword evidence="8" id="KW-1185">Reference proteome</keyword>
<dbReference type="InterPro" id="IPR050109">
    <property type="entry name" value="HTH-type_TetR-like_transc_reg"/>
</dbReference>
<dbReference type="RefSeq" id="WP_203762527.1">
    <property type="nucleotide sequence ID" value="NZ_BAAAYJ010000042.1"/>
</dbReference>
<accession>A0A919MJD0</accession>
<dbReference type="Proteomes" id="UP000647172">
    <property type="component" value="Unassembled WGS sequence"/>
</dbReference>
<evidence type="ECO:0000313" key="8">
    <source>
        <dbReference type="Proteomes" id="UP000647172"/>
    </source>
</evidence>
<dbReference type="Pfam" id="PF00440">
    <property type="entry name" value="TetR_N"/>
    <property type="match status" value="1"/>
</dbReference>
<feature type="region of interest" description="Disordered" evidence="5">
    <location>
        <begin position="206"/>
        <end position="237"/>
    </location>
</feature>
<dbReference type="Gene3D" id="1.10.357.10">
    <property type="entry name" value="Tetracycline Repressor, domain 2"/>
    <property type="match status" value="1"/>
</dbReference>
<dbReference type="InterPro" id="IPR001647">
    <property type="entry name" value="HTH_TetR"/>
</dbReference>
<organism evidence="7 8">
    <name type="scientific">Actinoplanes nipponensis</name>
    <dbReference type="NCBI Taxonomy" id="135950"/>
    <lineage>
        <taxon>Bacteria</taxon>
        <taxon>Bacillati</taxon>
        <taxon>Actinomycetota</taxon>
        <taxon>Actinomycetes</taxon>
        <taxon>Micromonosporales</taxon>
        <taxon>Micromonosporaceae</taxon>
        <taxon>Actinoplanes</taxon>
    </lineage>
</organism>
<keyword evidence="3" id="KW-0804">Transcription</keyword>
<evidence type="ECO:0000259" key="6">
    <source>
        <dbReference type="PROSITE" id="PS50977"/>
    </source>
</evidence>
<comment type="caution">
    <text evidence="7">The sequence shown here is derived from an EMBL/GenBank/DDBJ whole genome shotgun (WGS) entry which is preliminary data.</text>
</comment>
<feature type="DNA-binding region" description="H-T-H motif" evidence="4">
    <location>
        <begin position="34"/>
        <end position="53"/>
    </location>
</feature>
<evidence type="ECO:0000256" key="1">
    <source>
        <dbReference type="ARBA" id="ARBA00023015"/>
    </source>
</evidence>
<dbReference type="AlphaFoldDB" id="A0A919MJD0"/>
<dbReference type="GO" id="GO:0000976">
    <property type="term" value="F:transcription cis-regulatory region binding"/>
    <property type="evidence" value="ECO:0007669"/>
    <property type="project" value="TreeGrafter"/>
</dbReference>
<dbReference type="GO" id="GO:0003700">
    <property type="term" value="F:DNA-binding transcription factor activity"/>
    <property type="evidence" value="ECO:0007669"/>
    <property type="project" value="TreeGrafter"/>
</dbReference>
<dbReference type="InterPro" id="IPR009057">
    <property type="entry name" value="Homeodomain-like_sf"/>
</dbReference>
<dbReference type="PANTHER" id="PTHR30055">
    <property type="entry name" value="HTH-TYPE TRANSCRIPTIONAL REGULATOR RUTR"/>
    <property type="match status" value="1"/>
</dbReference>
<feature type="compositionally biased region" description="Low complexity" evidence="5">
    <location>
        <begin position="206"/>
        <end position="221"/>
    </location>
</feature>
<evidence type="ECO:0000256" key="5">
    <source>
        <dbReference type="SAM" id="MobiDB-lite"/>
    </source>
</evidence>
<dbReference type="PRINTS" id="PR00455">
    <property type="entry name" value="HTHTETR"/>
</dbReference>
<protein>
    <submittedName>
        <fullName evidence="7">TetR family transcriptional regulator</fullName>
    </submittedName>
</protein>
<dbReference type="PROSITE" id="PS50977">
    <property type="entry name" value="HTH_TETR_2"/>
    <property type="match status" value="1"/>
</dbReference>
<dbReference type="SUPFAM" id="SSF46689">
    <property type="entry name" value="Homeodomain-like"/>
    <property type="match status" value="1"/>
</dbReference>
<gene>
    <name evidence="7" type="ORF">Ani05nite_00560</name>
</gene>
<keyword evidence="2 4" id="KW-0238">DNA-binding</keyword>
<reference evidence="7" key="1">
    <citation type="submission" date="2021-01" db="EMBL/GenBank/DDBJ databases">
        <title>Whole genome shotgun sequence of Actinoplanes nipponensis NBRC 14063.</title>
        <authorList>
            <person name="Komaki H."/>
            <person name="Tamura T."/>
        </authorList>
    </citation>
    <scope>NUCLEOTIDE SEQUENCE</scope>
    <source>
        <strain evidence="7">NBRC 14063</strain>
    </source>
</reference>
<proteinExistence type="predicted"/>
<feature type="domain" description="HTH tetR-type" evidence="6">
    <location>
        <begin position="11"/>
        <end position="71"/>
    </location>
</feature>